<keyword evidence="2" id="KW-1185">Reference proteome</keyword>
<dbReference type="GeneID" id="15806149"/>
<dbReference type="InterPro" id="IPR033753">
    <property type="entry name" value="GCV_H/Fam206"/>
</dbReference>
<dbReference type="Gene3D" id="2.40.50.100">
    <property type="match status" value="1"/>
</dbReference>
<dbReference type="RefSeq" id="XP_004828763.1">
    <property type="nucleotide sequence ID" value="XM_004828706.1"/>
</dbReference>
<protein>
    <submittedName>
        <fullName evidence="1">Uncharacterized protein</fullName>
    </submittedName>
</protein>
<proteinExistence type="predicted"/>
<dbReference type="EMBL" id="CP001669">
    <property type="protein sequence ID" value="AFZ79097.1"/>
    <property type="molecule type" value="Genomic_DNA"/>
</dbReference>
<accession>L0ATX5</accession>
<sequence length="205" mass="23122">MVGFLQSLARRASPLLCKDRSLRMSGRGHHPCVNLATFKNYLHDMSESVTIDKVGNRVARGESAHVNDHLHKNSTNCAFVPPYGLSNSKGESEIQYLNDNYYAKLVEKQSQCYALGITKEKLKNFKEIVYISFTNETIVRVGDYLFSLEDSKTLYEFNSPVDAQIVAINPKFKDSADEEALGELLKSPEDCDNFLVKFQPSIQES</sequence>
<dbReference type="Proteomes" id="UP000031512">
    <property type="component" value="Chromosome 1"/>
</dbReference>
<dbReference type="AlphaFoldDB" id="L0ATX5"/>
<dbReference type="eggNOG" id="ENOG502TN4J">
    <property type="taxonomic scope" value="Eukaryota"/>
</dbReference>
<dbReference type="VEuPathDB" id="PiroplasmaDB:BEWA_019420"/>
<dbReference type="KEGG" id="beq:BEWA_019420"/>
<gene>
    <name evidence="1" type="ORF">BEWA_019420</name>
</gene>
<name>L0ATX5_THEEQ</name>
<reference evidence="1 2" key="1">
    <citation type="journal article" date="2012" name="BMC Genomics">
        <title>Comparative genomic analysis and phylogenetic position of Theileria equi.</title>
        <authorList>
            <person name="Kappmeyer L.S."/>
            <person name="Thiagarajan M."/>
            <person name="Herndon D.R."/>
            <person name="Ramsay J.D."/>
            <person name="Caler E."/>
            <person name="Djikeng A."/>
            <person name="Gillespie J.J."/>
            <person name="Lau A.O."/>
            <person name="Roalson E.H."/>
            <person name="Silva J.C."/>
            <person name="Silva M.G."/>
            <person name="Suarez C.E."/>
            <person name="Ueti M.W."/>
            <person name="Nene V.M."/>
            <person name="Mealey R.H."/>
            <person name="Knowles D.P."/>
            <person name="Brayton K.A."/>
        </authorList>
    </citation>
    <scope>NUCLEOTIDE SEQUENCE [LARGE SCALE GENOMIC DNA]</scope>
    <source>
        <strain evidence="1 2">WA</strain>
    </source>
</reference>
<evidence type="ECO:0000313" key="1">
    <source>
        <dbReference type="EMBL" id="AFZ79097.1"/>
    </source>
</evidence>
<evidence type="ECO:0000313" key="2">
    <source>
        <dbReference type="Proteomes" id="UP000031512"/>
    </source>
</evidence>
<dbReference type="SUPFAM" id="SSF51230">
    <property type="entry name" value="Single hybrid motif"/>
    <property type="match status" value="1"/>
</dbReference>
<dbReference type="OrthoDB" id="361866at2759"/>
<dbReference type="InterPro" id="IPR011053">
    <property type="entry name" value="Single_hybrid_motif"/>
</dbReference>
<dbReference type="Pfam" id="PF01597">
    <property type="entry name" value="GCV_H"/>
    <property type="match status" value="1"/>
</dbReference>
<organism evidence="1 2">
    <name type="scientific">Theileria equi strain WA</name>
    <dbReference type="NCBI Taxonomy" id="1537102"/>
    <lineage>
        <taxon>Eukaryota</taxon>
        <taxon>Sar</taxon>
        <taxon>Alveolata</taxon>
        <taxon>Apicomplexa</taxon>
        <taxon>Aconoidasida</taxon>
        <taxon>Piroplasmida</taxon>
        <taxon>Theileriidae</taxon>
        <taxon>Theileria</taxon>
    </lineage>
</organism>